<evidence type="ECO:0008006" key="4">
    <source>
        <dbReference type="Google" id="ProtNLM"/>
    </source>
</evidence>
<feature type="region of interest" description="Disordered" evidence="1">
    <location>
        <begin position="581"/>
        <end position="601"/>
    </location>
</feature>
<keyword evidence="3" id="KW-1185">Reference proteome</keyword>
<comment type="caution">
    <text evidence="2">The sequence shown here is derived from an EMBL/GenBank/DDBJ whole genome shotgun (WGS) entry which is preliminary data.</text>
</comment>
<dbReference type="InterPro" id="IPR036047">
    <property type="entry name" value="F-box-like_dom_sf"/>
</dbReference>
<dbReference type="Gene3D" id="1.20.1280.50">
    <property type="match status" value="1"/>
</dbReference>
<accession>A0AAW0BIY6</accession>
<evidence type="ECO:0000313" key="2">
    <source>
        <dbReference type="EMBL" id="KAK7025192.1"/>
    </source>
</evidence>
<evidence type="ECO:0000256" key="1">
    <source>
        <dbReference type="SAM" id="MobiDB-lite"/>
    </source>
</evidence>
<protein>
    <recommendedName>
        <fullName evidence="4">F-box domain-containing protein</fullName>
    </recommendedName>
</protein>
<reference evidence="2 3" key="1">
    <citation type="journal article" date="2024" name="J Genomics">
        <title>Draft genome sequencing and assembly of Favolaschia claudopus CIRM-BRFM 2984 isolated from oak limbs.</title>
        <authorList>
            <person name="Navarro D."/>
            <person name="Drula E."/>
            <person name="Chaduli D."/>
            <person name="Cazenave R."/>
            <person name="Ahrendt S."/>
            <person name="Wang J."/>
            <person name="Lipzen A."/>
            <person name="Daum C."/>
            <person name="Barry K."/>
            <person name="Grigoriev I.V."/>
            <person name="Favel A."/>
            <person name="Rosso M.N."/>
            <person name="Martin F."/>
        </authorList>
    </citation>
    <scope>NUCLEOTIDE SEQUENCE [LARGE SCALE GENOMIC DNA]</scope>
    <source>
        <strain evidence="2 3">CIRM-BRFM 2984</strain>
    </source>
</reference>
<proteinExistence type="predicted"/>
<organism evidence="2 3">
    <name type="scientific">Favolaschia claudopus</name>
    <dbReference type="NCBI Taxonomy" id="2862362"/>
    <lineage>
        <taxon>Eukaryota</taxon>
        <taxon>Fungi</taxon>
        <taxon>Dikarya</taxon>
        <taxon>Basidiomycota</taxon>
        <taxon>Agaricomycotina</taxon>
        <taxon>Agaricomycetes</taxon>
        <taxon>Agaricomycetidae</taxon>
        <taxon>Agaricales</taxon>
        <taxon>Marasmiineae</taxon>
        <taxon>Mycenaceae</taxon>
        <taxon>Favolaschia</taxon>
    </lineage>
</organism>
<dbReference type="SUPFAM" id="SSF52047">
    <property type="entry name" value="RNI-like"/>
    <property type="match status" value="1"/>
</dbReference>
<gene>
    <name evidence="2" type="ORF">R3P38DRAFT_2708275</name>
</gene>
<dbReference type="AlphaFoldDB" id="A0AAW0BIY6"/>
<sequence length="601" mass="68613">MMDFFHLDQATIAVESAAEREEREKRMYQNERAAISRFPPEIMANIFVHCVPTAIGSLSYDFSWLNATRVCHRWRHIALACPEFWSTLILSRPKWTQVMLARSKMVPLVIRTDLEQNPDNSPEPLLLGNVSRLGTLDILAPQSLLRGFMANLEHADPAPRLNDLKIVISDAEPDDFEWIPENLFGRNEVLESRKAERRFGGRLHLEHCAFPWGNSSWYSHLAHLHLAYINETQRPSMEVFLTTISGSPNLQTLTLVRACPVTGRAFHVGLPRLVMLTVEDCVSSICQLLTHLDFPGTTIVNTFATHSNDPDPIKSICQDVIPVFSDHLSYHQYDTVRIKCSSSFSCSFHHSTRDYSPIFKSVDSSDWPHTLRFTEALRDCLNFSNITTLHLEGCSLPLPKDLFSCLSFWDSLGRMLNNLEILHLYRSFPTQLLEFMLTQAMLLINVTHGRSYFHKFTSPPNGPAFRGPDGSLTHAWPKLQCMVLHRIELGGRQSCHTPRYGDLLRAFLWARREGALEKNGTLSIWQLQLKSCFNISLNKSPSLRLFTDVISDKIERPTLPLVDMDLCAYSVQVFRKMVEDQPPVNGSEQQQQNSEEDLYDS</sequence>
<name>A0AAW0BIY6_9AGAR</name>
<dbReference type="SUPFAM" id="SSF81383">
    <property type="entry name" value="F-box domain"/>
    <property type="match status" value="1"/>
</dbReference>
<evidence type="ECO:0000313" key="3">
    <source>
        <dbReference type="Proteomes" id="UP001362999"/>
    </source>
</evidence>
<dbReference type="EMBL" id="JAWWNJ010000034">
    <property type="protein sequence ID" value="KAK7025192.1"/>
    <property type="molecule type" value="Genomic_DNA"/>
</dbReference>
<dbReference type="Proteomes" id="UP001362999">
    <property type="component" value="Unassembled WGS sequence"/>
</dbReference>